<evidence type="ECO:0000256" key="9">
    <source>
        <dbReference type="ARBA" id="ARBA00022989"/>
    </source>
</evidence>
<dbReference type="GO" id="GO:0003774">
    <property type="term" value="F:cytoskeletal motor activity"/>
    <property type="evidence" value="ECO:0007669"/>
    <property type="project" value="UniProtKB-UniRule"/>
</dbReference>
<name>A0A074SYY5_9AGAM</name>
<dbReference type="InterPro" id="IPR029044">
    <property type="entry name" value="Nucleotide-diphossugar_trans"/>
</dbReference>
<feature type="domain" description="Cytochrome b5 heme-binding" evidence="19">
    <location>
        <begin position="998"/>
        <end position="1060"/>
    </location>
</feature>
<dbReference type="Gene3D" id="1.10.10.820">
    <property type="match status" value="1"/>
</dbReference>
<organism evidence="22 23">
    <name type="scientific">Rhizoctonia solani 123E</name>
    <dbReference type="NCBI Taxonomy" id="1423351"/>
    <lineage>
        <taxon>Eukaryota</taxon>
        <taxon>Fungi</taxon>
        <taxon>Dikarya</taxon>
        <taxon>Basidiomycota</taxon>
        <taxon>Agaricomycotina</taxon>
        <taxon>Agaricomycetes</taxon>
        <taxon>Cantharellales</taxon>
        <taxon>Ceratobasidiaceae</taxon>
        <taxon>Rhizoctonia</taxon>
    </lineage>
</organism>
<dbReference type="SMART" id="SM00242">
    <property type="entry name" value="MYSc"/>
    <property type="match status" value="1"/>
</dbReference>
<dbReference type="InterPro" id="IPR036037">
    <property type="entry name" value="MYSc_Myo17"/>
</dbReference>
<dbReference type="EMBL" id="AZST01000012">
    <property type="protein sequence ID" value="KEP55047.1"/>
    <property type="molecule type" value="Genomic_DNA"/>
</dbReference>
<dbReference type="InterPro" id="IPR027417">
    <property type="entry name" value="P-loop_NTPase"/>
</dbReference>
<comment type="catalytic activity">
    <reaction evidence="15">
        <text>[(1-&gt;4)-N-acetyl-beta-D-glucosaminyl](n) + UDP-N-acetyl-alpha-D-glucosamine = [(1-&gt;4)-N-acetyl-beta-D-glucosaminyl](n+1) + UDP + H(+)</text>
        <dbReference type="Rhea" id="RHEA:16637"/>
        <dbReference type="Rhea" id="RHEA-COMP:9593"/>
        <dbReference type="Rhea" id="RHEA-COMP:9595"/>
        <dbReference type="ChEBI" id="CHEBI:15378"/>
        <dbReference type="ChEBI" id="CHEBI:17029"/>
        <dbReference type="ChEBI" id="CHEBI:57705"/>
        <dbReference type="ChEBI" id="CHEBI:58223"/>
        <dbReference type="EC" id="2.4.1.16"/>
    </reaction>
</comment>
<dbReference type="GO" id="GO:0006031">
    <property type="term" value="P:chitin biosynthetic process"/>
    <property type="evidence" value="ECO:0007669"/>
    <property type="project" value="TreeGrafter"/>
</dbReference>
<keyword evidence="14 16" id="KW-0009">Actin-binding</keyword>
<dbReference type="InterPro" id="IPR036400">
    <property type="entry name" value="Cyt_B5-like_heme/steroid_sf"/>
</dbReference>
<feature type="compositionally biased region" description="Basic residues" evidence="17">
    <location>
        <begin position="614"/>
        <end position="626"/>
    </location>
</feature>
<dbReference type="InterPro" id="IPR014876">
    <property type="entry name" value="DEK_C"/>
</dbReference>
<feature type="domain" description="Myosin motor" evidence="20">
    <location>
        <begin position="13"/>
        <end position="790"/>
    </location>
</feature>
<dbReference type="Pfam" id="PF08766">
    <property type="entry name" value="DEK_C"/>
    <property type="match status" value="1"/>
</dbReference>
<evidence type="ECO:0000259" key="19">
    <source>
        <dbReference type="PROSITE" id="PS50255"/>
    </source>
</evidence>
<keyword evidence="6 18" id="KW-0812">Transmembrane</keyword>
<feature type="binding site" evidence="16">
    <location>
        <begin position="113"/>
        <end position="120"/>
    </location>
    <ligand>
        <name>ATP</name>
        <dbReference type="ChEBI" id="CHEBI:30616"/>
    </ligand>
</feature>
<keyword evidence="9 18" id="KW-1133">Transmembrane helix</keyword>
<dbReference type="GO" id="GO:0031505">
    <property type="term" value="P:fungal-type cell wall organization"/>
    <property type="evidence" value="ECO:0007669"/>
    <property type="project" value="TreeGrafter"/>
</dbReference>
<dbReference type="HOGENOM" id="CLU_000192_0_2_1"/>
<dbReference type="Gene3D" id="3.10.120.10">
    <property type="entry name" value="Cytochrome b5-like heme/steroid binding domain"/>
    <property type="match status" value="1"/>
</dbReference>
<feature type="region of interest" description="Disordered" evidence="17">
    <location>
        <begin position="1810"/>
        <end position="1848"/>
    </location>
</feature>
<comment type="subcellular location">
    <subcellularLocation>
        <location evidence="1">Cell membrane</location>
        <topology evidence="1">Multi-pass membrane protein</topology>
    </subcellularLocation>
</comment>
<evidence type="ECO:0000256" key="18">
    <source>
        <dbReference type="SAM" id="Phobius"/>
    </source>
</evidence>
<dbReference type="Gene3D" id="3.40.850.10">
    <property type="entry name" value="Kinesin motor domain"/>
    <property type="match status" value="1"/>
</dbReference>
<dbReference type="GO" id="GO:0030428">
    <property type="term" value="C:cell septum"/>
    <property type="evidence" value="ECO:0007669"/>
    <property type="project" value="TreeGrafter"/>
</dbReference>
<keyword evidence="13" id="KW-0325">Glycoprotein</keyword>
<evidence type="ECO:0000256" key="1">
    <source>
        <dbReference type="ARBA" id="ARBA00004651"/>
    </source>
</evidence>
<dbReference type="Pfam" id="PF03142">
    <property type="entry name" value="Chitin_synth_2"/>
    <property type="match status" value="1"/>
</dbReference>
<accession>A0A074SYY5</accession>
<dbReference type="STRING" id="1423351.A0A074SYY5"/>
<comment type="similarity">
    <text evidence="16">Belongs to the TRAFAC class myosin-kinesin ATPase superfamily. Myosin family.</text>
</comment>
<keyword evidence="11 18" id="KW-0472">Membrane</keyword>
<feature type="compositionally biased region" description="Gly residues" evidence="17">
    <location>
        <begin position="1835"/>
        <end position="1844"/>
    </location>
</feature>
<dbReference type="Gene3D" id="1.20.58.530">
    <property type="match status" value="1"/>
</dbReference>
<evidence type="ECO:0000256" key="13">
    <source>
        <dbReference type="ARBA" id="ARBA00023180"/>
    </source>
</evidence>
<dbReference type="CDD" id="cd14879">
    <property type="entry name" value="MYSc_Myo17"/>
    <property type="match status" value="1"/>
</dbReference>
<comment type="caution">
    <text evidence="22">The sequence shown here is derived from an EMBL/GenBank/DDBJ whole genome shotgun (WGS) entry which is preliminary data.</text>
</comment>
<keyword evidence="10 16" id="KW-0518">Myosin</keyword>
<evidence type="ECO:0000259" key="20">
    <source>
        <dbReference type="PROSITE" id="PS51456"/>
    </source>
</evidence>
<dbReference type="InterPro" id="IPR004835">
    <property type="entry name" value="Chitin_synth"/>
</dbReference>
<dbReference type="EC" id="2.4.1.16" evidence="2"/>
<dbReference type="GO" id="GO:0005524">
    <property type="term" value="F:ATP binding"/>
    <property type="evidence" value="ECO:0007669"/>
    <property type="project" value="UniProtKB-UniRule"/>
</dbReference>
<dbReference type="InterPro" id="IPR001199">
    <property type="entry name" value="Cyt_B5-like_heme/steroid-bd"/>
</dbReference>
<protein>
    <recommendedName>
        <fullName evidence="2">chitin synthase</fullName>
        <ecNumber evidence="2">2.4.1.16</ecNumber>
    </recommendedName>
</protein>
<dbReference type="SUPFAM" id="SSF52540">
    <property type="entry name" value="P-loop containing nucleoside triphosphate hydrolases"/>
    <property type="match status" value="1"/>
</dbReference>
<evidence type="ECO:0000256" key="3">
    <source>
        <dbReference type="ARBA" id="ARBA00022475"/>
    </source>
</evidence>
<evidence type="ECO:0000256" key="4">
    <source>
        <dbReference type="ARBA" id="ARBA00022676"/>
    </source>
</evidence>
<evidence type="ECO:0000256" key="10">
    <source>
        <dbReference type="ARBA" id="ARBA00023123"/>
    </source>
</evidence>
<feature type="transmembrane region" description="Helical" evidence="18">
    <location>
        <begin position="1702"/>
        <end position="1725"/>
    </location>
</feature>
<evidence type="ECO:0000256" key="12">
    <source>
        <dbReference type="ARBA" id="ARBA00023175"/>
    </source>
</evidence>
<proteinExistence type="inferred from homology"/>
<feature type="transmembrane region" description="Helical" evidence="18">
    <location>
        <begin position="975"/>
        <end position="994"/>
    </location>
</feature>
<evidence type="ECO:0000313" key="23">
    <source>
        <dbReference type="Proteomes" id="UP000027456"/>
    </source>
</evidence>
<evidence type="ECO:0000313" key="22">
    <source>
        <dbReference type="EMBL" id="KEP55047.1"/>
    </source>
</evidence>
<feature type="region of interest" description="Disordered" evidence="17">
    <location>
        <begin position="602"/>
        <end position="636"/>
    </location>
</feature>
<evidence type="ECO:0000256" key="15">
    <source>
        <dbReference type="ARBA" id="ARBA00048014"/>
    </source>
</evidence>
<reference evidence="22 23" key="1">
    <citation type="submission" date="2013-12" db="EMBL/GenBank/DDBJ databases">
        <authorList>
            <person name="Cubeta M."/>
            <person name="Pakala S."/>
            <person name="Fedorova N."/>
            <person name="Thomas E."/>
            <person name="Dean R."/>
            <person name="Jabaji S."/>
            <person name="Neate S."/>
            <person name="Toda T."/>
            <person name="Tavantzis S."/>
            <person name="Vilgalys R."/>
            <person name="Bharathan N."/>
            <person name="Pakala S."/>
            <person name="Losada L.S."/>
            <person name="Zafar N."/>
            <person name="Nierman W."/>
        </authorList>
    </citation>
    <scope>NUCLEOTIDE SEQUENCE [LARGE SCALE GENOMIC DNA]</scope>
    <source>
        <strain evidence="22 23">123E</strain>
    </source>
</reference>
<evidence type="ECO:0000256" key="14">
    <source>
        <dbReference type="ARBA" id="ARBA00023203"/>
    </source>
</evidence>
<dbReference type="Gene3D" id="1.10.10.60">
    <property type="entry name" value="Homeodomain-like"/>
    <property type="match status" value="1"/>
</dbReference>
<dbReference type="SUPFAM" id="SSF53448">
    <property type="entry name" value="Nucleotide-diphospho-sugar transferases"/>
    <property type="match status" value="1"/>
</dbReference>
<dbReference type="OrthoDB" id="370884at2759"/>
<dbReference type="GO" id="GO:0004100">
    <property type="term" value="F:chitin synthase activity"/>
    <property type="evidence" value="ECO:0007669"/>
    <property type="project" value="UniProtKB-EC"/>
</dbReference>
<keyword evidence="4" id="KW-0328">Glycosyltransferase</keyword>
<dbReference type="PANTHER" id="PTHR22914:SF45">
    <property type="entry name" value="CHITIN SYNTHASE"/>
    <property type="match status" value="1"/>
</dbReference>
<dbReference type="PRINTS" id="PR00193">
    <property type="entry name" value="MYOSINHEAVY"/>
</dbReference>
<keyword evidence="7 16" id="KW-0547">Nucleotide-binding</keyword>
<feature type="domain" description="DEK-C" evidence="21">
    <location>
        <begin position="1873"/>
        <end position="1928"/>
    </location>
</feature>
<sequence>MSGGLTHQQKLESVDDLSALYPSISDDIIVSCLRERFLSDTIYTAVGSHALVALNPHKYVNASSDPVLMQYASEYRDAERDGPAREPHIFQLANNAYYHMRRTTQDQSLVFFGETASGKSENRRLAIKSILELSVPNPGKKGSKLSQQIPAAEFVLESFGNARTLFNPNASRFGKYTELQFNDRGRICGIKTLDYYLERNRVAGAPNGERNFHIFYYLTAGAGPEERQHLSLTDKTTFRYLGAGQRPMAGMQPKPGMSAGGNEDWARFEQFKMAMKHVGMSKRHIAQSCQLVAAILHLGNLEFTRDRARNEDAAVVRNTDVLELTAEFLGLQPSALESVLSYRTKLVKKELCTVFLDEDGAADNRDDLAKTLYSLLFAWVNETINQRMCREDFSTFIALFDLPGTQNLPPSASRSNSLDQFCINFANERLHRWIQVSIFEAHTDEYTAEGLAARWAPTIPYFDNSECVRVLGTKPGGLIHIMDDQARRMPRKTNQTMVEAFGKRWGNHSSFKVGAADRSGLPTFTINHFNGPVTYSSDNFLERNSDALNPDFVSLLRGSTSEVLSGSEPSADGSRNPFIKGLFNGRAIATQAHPRNEDTIVAAQQPQKPMRAPSTRRKGTVSRRNRMPTLGEEGEGAEEAAAAAAAEEGTPSGIKCVAGEFRSALDTLFETLDDTQQWFIFCINPNDGQLPNQLEGRGVKAQVRSMGLPEIARKSTVVWEANMTAEEFLERYKDTVVKADVSEDEGGMGDIDRIGRVRTMLGLAEGDIVIGQEKVYLSHVAFHKLENPLRAQDMEEQKRNKLREMEAEAGFEPRVADPYAPYPSPGMEPQSPYYGGNVYDQSSQHIPLVSNAQSTPLMAPQAGFMYDDDKSMRSEDRGGDDAMSMSVGSESYAPSRQLFTAADRQPVPDKEALPGEVMTGETTEEVKTTAARKRWVALCWILTFWIPNFMLTYVGRIKRMDVRQAWREKFAINMIIWFICGCAVFVIAILGLLICPTEHVFSSNELASHSVANDPNNAYVAVRGEVFDLTQLSISHGVQVDVVPAKSVKSYAGTDATKLFPVQVSALCNGITGTVSPWVILDTTNQTTNLDAQYHDFRAFTNDPRADWYYESMVRMRYMYRKGFMGYQTNEIKNMASNRRAVVIIDGLVYEMTNFAPGRRTPEGQQAPGDVDVNFMHQSIISLFNQNSGSDVSKMINQLGLDADVLARQRTCLRNLFLIGKVDHRNSPQCLFATNILLALSIVMVSIIGFKFIAALHFGSPRAPEDHDRFVICQVPCYTEGEDSLRRTIESLAKLRYDDKRKLLFVICDGMIVGSGNDRPTPRIALDLLGADPNLDPEPLSFLSLGEGAKQHNMGKVWSGLYECEGHVVPYIVVAKVGKPTERSRPGNRGKRDSQMILMHFLNKVHFNSPMNPLELELFHQIKNVIGVNPTFYEYVLMVDADTTVEPLSLNRLVSAMIHDKKLLGVCGETSISNAKQSIITMMQVYEYFISHHLAKAFESLFGSVTCLPGCFTMYVHPPTCFFRPNFWFTRYRLRSPDTHKPLFIAQPIIDDYSENRVDTLHMKNLLHLGEDRYLTTLLLKHFSNYKTQFVRDAHAHTVVPDEWSVLLSQRRRWINSTIHNLAELVFLDRLCGFCCFSMRFIVFIDLFSTITQPVTVAYIAYLIYLVAGEGKAVPTLALIMLALVYGLQALVFIFRRKWDMIGWMIFYILAIPAFSFLLPLYSFWKMDDFSWGSTRLVVGEGNKKMIVHDEGKFDPRAIPLKTWTDYENELWDKESNHSIGSWVPPSKKEIPWDAQTQSMYGRETLYDQPASRAYSPSPSQAQGGMYMPAHHGNSGSGGRGTPVGGRQYAQTTLSRPATNYLDMPAHMFSGDGPSDAEIERAIQDILAAADMSQVTKRTVRTQLESVFGINLTSRKDFINLVIEREVAARMSQD</sequence>
<dbReference type="InterPro" id="IPR001609">
    <property type="entry name" value="Myosin_head_motor_dom-like"/>
</dbReference>
<dbReference type="PANTHER" id="PTHR22914">
    <property type="entry name" value="CHITIN SYNTHASE"/>
    <property type="match status" value="1"/>
</dbReference>
<dbReference type="Gene3D" id="1.20.120.720">
    <property type="entry name" value="Myosin VI head, motor domain, U50 subdomain"/>
    <property type="match status" value="1"/>
</dbReference>
<feature type="region of interest" description="Actin-binding" evidence="16">
    <location>
        <begin position="665"/>
        <end position="687"/>
    </location>
</feature>
<evidence type="ECO:0000256" key="11">
    <source>
        <dbReference type="ARBA" id="ARBA00023136"/>
    </source>
</evidence>
<evidence type="ECO:0000256" key="16">
    <source>
        <dbReference type="PROSITE-ProRule" id="PRU00782"/>
    </source>
</evidence>
<dbReference type="GO" id="GO:0003779">
    <property type="term" value="F:actin binding"/>
    <property type="evidence" value="ECO:0007669"/>
    <property type="project" value="UniProtKB-KW"/>
</dbReference>
<evidence type="ECO:0000256" key="7">
    <source>
        <dbReference type="ARBA" id="ARBA00022741"/>
    </source>
</evidence>
<feature type="transmembrane region" description="Helical" evidence="18">
    <location>
        <begin position="935"/>
        <end position="954"/>
    </location>
</feature>
<dbReference type="PROSITE" id="PS51456">
    <property type="entry name" value="MYOSIN_MOTOR"/>
    <property type="match status" value="1"/>
</dbReference>
<feature type="transmembrane region" description="Helical" evidence="18">
    <location>
        <begin position="1647"/>
        <end position="1668"/>
    </location>
</feature>
<keyword evidence="23" id="KW-1185">Reference proteome</keyword>
<keyword evidence="5 22" id="KW-0808">Transferase</keyword>
<dbReference type="GO" id="GO:0005886">
    <property type="term" value="C:plasma membrane"/>
    <property type="evidence" value="ECO:0007669"/>
    <property type="project" value="UniProtKB-SubCell"/>
</dbReference>
<dbReference type="Pfam" id="PF00173">
    <property type="entry name" value="Cyt-b5"/>
    <property type="match status" value="1"/>
</dbReference>
<keyword evidence="8 16" id="KW-0067">ATP-binding</keyword>
<evidence type="ECO:0000259" key="21">
    <source>
        <dbReference type="PROSITE" id="PS51998"/>
    </source>
</evidence>
<evidence type="ECO:0000256" key="17">
    <source>
        <dbReference type="SAM" id="MobiDB-lite"/>
    </source>
</evidence>
<keyword evidence="3" id="KW-1003">Cell membrane</keyword>
<dbReference type="Proteomes" id="UP000027456">
    <property type="component" value="Unassembled WGS sequence"/>
</dbReference>
<feature type="transmembrane region" description="Helical" evidence="18">
    <location>
        <begin position="1231"/>
        <end position="1254"/>
    </location>
</feature>
<gene>
    <name evidence="22" type="ORF">V565_009240</name>
</gene>
<dbReference type="PROSITE" id="PS50255">
    <property type="entry name" value="CYTOCHROME_B5_2"/>
    <property type="match status" value="1"/>
</dbReference>
<keyword evidence="12 16" id="KW-0505">Motor protein</keyword>
<dbReference type="PROSITE" id="PS51998">
    <property type="entry name" value="DEK_C"/>
    <property type="match status" value="1"/>
</dbReference>
<evidence type="ECO:0000256" key="2">
    <source>
        <dbReference type="ARBA" id="ARBA00012543"/>
    </source>
</evidence>
<dbReference type="Pfam" id="PF00063">
    <property type="entry name" value="Myosin_head"/>
    <property type="match status" value="1"/>
</dbReference>
<evidence type="ECO:0000256" key="6">
    <source>
        <dbReference type="ARBA" id="ARBA00022692"/>
    </source>
</evidence>
<dbReference type="SUPFAM" id="SSF109715">
    <property type="entry name" value="DEK C-terminal domain"/>
    <property type="match status" value="1"/>
</dbReference>
<dbReference type="GO" id="GO:0016459">
    <property type="term" value="C:myosin complex"/>
    <property type="evidence" value="ECO:0007669"/>
    <property type="project" value="UniProtKB-KW"/>
</dbReference>
<feature type="transmembrane region" description="Helical" evidence="18">
    <location>
        <begin position="1674"/>
        <end position="1695"/>
    </location>
</feature>
<evidence type="ECO:0000256" key="5">
    <source>
        <dbReference type="ARBA" id="ARBA00022679"/>
    </source>
</evidence>
<dbReference type="InterPro" id="IPR036961">
    <property type="entry name" value="Kinesin_motor_dom_sf"/>
</dbReference>
<evidence type="ECO:0000256" key="8">
    <source>
        <dbReference type="ARBA" id="ARBA00022840"/>
    </source>
</evidence>
<dbReference type="SUPFAM" id="SSF55856">
    <property type="entry name" value="Cytochrome b5-like heme/steroid binding domain"/>
    <property type="match status" value="1"/>
</dbReference>